<keyword evidence="1" id="KW-1133">Transmembrane helix</keyword>
<keyword evidence="3" id="KW-1185">Reference proteome</keyword>
<feature type="transmembrane region" description="Helical" evidence="1">
    <location>
        <begin position="252"/>
        <end position="272"/>
    </location>
</feature>
<reference evidence="2" key="2">
    <citation type="journal article" date="2023" name="Science">
        <title>Genomic signatures of disease resistance in endangered staghorn corals.</title>
        <authorList>
            <person name="Vollmer S.V."/>
            <person name="Selwyn J.D."/>
            <person name="Despard B.A."/>
            <person name="Roesel C.L."/>
        </authorList>
    </citation>
    <scope>NUCLEOTIDE SEQUENCE</scope>
    <source>
        <strain evidence="2">K2</strain>
    </source>
</reference>
<dbReference type="Proteomes" id="UP001249851">
    <property type="component" value="Unassembled WGS sequence"/>
</dbReference>
<accession>A0AAD9R448</accession>
<evidence type="ECO:0000313" key="2">
    <source>
        <dbReference type="EMBL" id="KAK2572498.1"/>
    </source>
</evidence>
<feature type="non-terminal residue" evidence="2">
    <location>
        <position position="287"/>
    </location>
</feature>
<keyword evidence="1" id="KW-0472">Membrane</keyword>
<dbReference type="AlphaFoldDB" id="A0AAD9R448"/>
<gene>
    <name evidence="2" type="ORF">P5673_002752</name>
</gene>
<name>A0AAD9R448_ACRCE</name>
<dbReference type="EMBL" id="JARQWQ010000004">
    <property type="protein sequence ID" value="KAK2572498.1"/>
    <property type="molecule type" value="Genomic_DNA"/>
</dbReference>
<comment type="caution">
    <text evidence="2">The sequence shown here is derived from an EMBL/GenBank/DDBJ whole genome shotgun (WGS) entry which is preliminary data.</text>
</comment>
<reference evidence="2" key="1">
    <citation type="journal article" date="2023" name="G3 (Bethesda)">
        <title>Whole genome assembly and annotation of the endangered Caribbean coral Acropora cervicornis.</title>
        <authorList>
            <person name="Selwyn J.D."/>
            <person name="Vollmer S.V."/>
        </authorList>
    </citation>
    <scope>NUCLEOTIDE SEQUENCE</scope>
    <source>
        <strain evidence="2">K2</strain>
    </source>
</reference>
<evidence type="ECO:0000256" key="1">
    <source>
        <dbReference type="SAM" id="Phobius"/>
    </source>
</evidence>
<keyword evidence="1" id="KW-0812">Transmembrane</keyword>
<sequence length="287" mass="31912">LVIALVAQSWEKTSLTACVNGSISLRGDDWNRFADKLSFQTRHKDSHWSMIGFCSSTQGCTTLTPVLKDGTKLWIGSDRTLFVNHTAGNLRNATQQMQFLLVDTDSGRRIWTRLGADLNLSQVVLELFPMKDVVEVYFLDTNRTQFAQIHSNNGASLTSESSSMTAYWNRVTIERGSLIFPKINEADNGTTILLQALLNSKQTRLEALSTKTMRIFVCNSSESTSSSSTPGLIITTKPTKTSVDPAWHKQTLAIVISLALVKVIITFIIFAIQKMNHRHSESSVIPQ</sequence>
<evidence type="ECO:0000313" key="3">
    <source>
        <dbReference type="Proteomes" id="UP001249851"/>
    </source>
</evidence>
<protein>
    <submittedName>
        <fullName evidence="2">Uncharacterized protein</fullName>
    </submittedName>
</protein>
<proteinExistence type="predicted"/>
<organism evidence="2 3">
    <name type="scientific">Acropora cervicornis</name>
    <name type="common">Staghorn coral</name>
    <dbReference type="NCBI Taxonomy" id="6130"/>
    <lineage>
        <taxon>Eukaryota</taxon>
        <taxon>Metazoa</taxon>
        <taxon>Cnidaria</taxon>
        <taxon>Anthozoa</taxon>
        <taxon>Hexacorallia</taxon>
        <taxon>Scleractinia</taxon>
        <taxon>Astrocoeniina</taxon>
        <taxon>Acroporidae</taxon>
        <taxon>Acropora</taxon>
    </lineage>
</organism>